<comment type="caution">
    <text evidence="1">The sequence shown here is derived from an EMBL/GenBank/DDBJ whole genome shotgun (WGS) entry which is preliminary data.</text>
</comment>
<accession>A0A438AKZ1</accession>
<evidence type="ECO:0008006" key="3">
    <source>
        <dbReference type="Google" id="ProtNLM"/>
    </source>
</evidence>
<evidence type="ECO:0000313" key="1">
    <source>
        <dbReference type="EMBL" id="RVV99398.1"/>
    </source>
</evidence>
<dbReference type="Proteomes" id="UP000285908">
    <property type="component" value="Unassembled WGS sequence"/>
</dbReference>
<name>A0A438AKZ1_9RHOB</name>
<keyword evidence="2" id="KW-1185">Reference proteome</keyword>
<organism evidence="1 2">
    <name type="scientific">Mesobaculum littorinae</name>
    <dbReference type="NCBI Taxonomy" id="2486419"/>
    <lineage>
        <taxon>Bacteria</taxon>
        <taxon>Pseudomonadati</taxon>
        <taxon>Pseudomonadota</taxon>
        <taxon>Alphaproteobacteria</taxon>
        <taxon>Rhodobacterales</taxon>
        <taxon>Roseobacteraceae</taxon>
        <taxon>Mesobaculum</taxon>
    </lineage>
</organism>
<dbReference type="AlphaFoldDB" id="A0A438AKZ1"/>
<reference evidence="1 2" key="1">
    <citation type="submission" date="2018-11" db="EMBL/GenBank/DDBJ databases">
        <title>Mesobaculum littorinae gen. nov., sp. nov., isolated from Littorina scabra that represents a novel genus of the order Rhodobacteraceae.</title>
        <authorList>
            <person name="Li F."/>
        </authorList>
    </citation>
    <scope>NUCLEOTIDE SEQUENCE [LARGE SCALE GENOMIC DNA]</scope>
    <source>
        <strain evidence="1 2">M0103</strain>
    </source>
</reference>
<sequence length="78" mass="7551">MQSKLWILCGLAAFGLAACETDAYGNSRLTPDAQRAGIGAAVGAGAAAVTDNDVGTGAVLGAGAGALCDDVAPALCRR</sequence>
<dbReference type="EMBL" id="RQXX01000001">
    <property type="protein sequence ID" value="RVV99398.1"/>
    <property type="molecule type" value="Genomic_DNA"/>
</dbReference>
<evidence type="ECO:0000313" key="2">
    <source>
        <dbReference type="Proteomes" id="UP000285908"/>
    </source>
</evidence>
<protein>
    <recommendedName>
        <fullName evidence="3">YMGG-like Gly-zipper domain-containing protein</fullName>
    </recommendedName>
</protein>
<dbReference type="PROSITE" id="PS51257">
    <property type="entry name" value="PROKAR_LIPOPROTEIN"/>
    <property type="match status" value="1"/>
</dbReference>
<gene>
    <name evidence="1" type="ORF">EKE94_01510</name>
</gene>
<proteinExistence type="predicted"/>
<dbReference type="RefSeq" id="WP_127904840.1">
    <property type="nucleotide sequence ID" value="NZ_RQXX01000001.1"/>
</dbReference>